<dbReference type="InterPro" id="IPR051448">
    <property type="entry name" value="CdaR-like_regulators"/>
</dbReference>
<dbReference type="InterPro" id="IPR042070">
    <property type="entry name" value="PucR_C-HTH_sf"/>
</dbReference>
<dbReference type="InterPro" id="IPR058663">
    <property type="entry name" value="PucR-like_N"/>
</dbReference>
<feature type="domain" description="PucR-like N-terminal" evidence="2">
    <location>
        <begin position="16"/>
        <end position="179"/>
    </location>
</feature>
<dbReference type="Gene3D" id="1.10.10.2840">
    <property type="entry name" value="PucR C-terminal helix-turn-helix domain"/>
    <property type="match status" value="1"/>
</dbReference>
<gene>
    <name evidence="3" type="ORF">ACFQKB_45925</name>
</gene>
<sequence length="404" mass="44749">MGERTGARAARLRLTEVPAGTADSLRPYLRAAAEEMVREIQGMVPEYDRAPQSRYGQRMRWVTEETVRRFVDAMGRADIEWEPLTEIFVGIGAYEARRGRSLNGLQTAIRVSGQVACRRFIKDARRLDWPLTALGHIVESLFVYLEGLAGAAAQGYADAQERLATERERHRWRLRDLLVAQPPASPEAVAELAQQAGWETPRTVAAVALGPAVERHAPVIPPMVLADWHGREPYLVVPDPDGPGRRRMVAALVGDRPAAVGPTVPPARGGVSLRWARRTLDLAARGVIRDKGPVSWLDHVPTLVASSGEEVLELAIAVRLAPLLALPRNRRVPLAKTLLAYLENHDNAVAAAERLMVHEQTVRYRVRRLEELFGDALHDPDGRLELLLLLHAWTRFPRADGAGP</sequence>
<evidence type="ECO:0000259" key="1">
    <source>
        <dbReference type="Pfam" id="PF13556"/>
    </source>
</evidence>
<feature type="domain" description="PucR C-terminal helix-turn-helix" evidence="1">
    <location>
        <begin position="334"/>
        <end position="392"/>
    </location>
</feature>
<evidence type="ECO:0000313" key="4">
    <source>
        <dbReference type="Proteomes" id="UP001596380"/>
    </source>
</evidence>
<evidence type="ECO:0000259" key="2">
    <source>
        <dbReference type="Pfam" id="PF25906"/>
    </source>
</evidence>
<protein>
    <submittedName>
        <fullName evidence="3">PucR family transcriptional regulator</fullName>
    </submittedName>
</protein>
<keyword evidence="4" id="KW-1185">Reference proteome</keyword>
<dbReference type="InterPro" id="IPR025736">
    <property type="entry name" value="PucR_C-HTH_dom"/>
</dbReference>
<dbReference type="Pfam" id="PF13556">
    <property type="entry name" value="HTH_30"/>
    <property type="match status" value="1"/>
</dbReference>
<organism evidence="3 4">
    <name type="scientific">Actinomadura yumaensis</name>
    <dbReference type="NCBI Taxonomy" id="111807"/>
    <lineage>
        <taxon>Bacteria</taxon>
        <taxon>Bacillati</taxon>
        <taxon>Actinomycetota</taxon>
        <taxon>Actinomycetes</taxon>
        <taxon>Streptosporangiales</taxon>
        <taxon>Thermomonosporaceae</taxon>
        <taxon>Actinomadura</taxon>
    </lineage>
</organism>
<evidence type="ECO:0000313" key="3">
    <source>
        <dbReference type="EMBL" id="MFC6887169.1"/>
    </source>
</evidence>
<name>A0ABW2D2N4_9ACTN</name>
<dbReference type="Proteomes" id="UP001596380">
    <property type="component" value="Unassembled WGS sequence"/>
</dbReference>
<dbReference type="Pfam" id="PF25906">
    <property type="entry name" value="PucR-like_N"/>
    <property type="match status" value="1"/>
</dbReference>
<dbReference type="EMBL" id="JBHSXS010000072">
    <property type="protein sequence ID" value="MFC6887169.1"/>
    <property type="molecule type" value="Genomic_DNA"/>
</dbReference>
<dbReference type="PANTHER" id="PTHR33744:SF1">
    <property type="entry name" value="DNA-BINDING TRANSCRIPTIONAL ACTIVATOR ADER"/>
    <property type="match status" value="1"/>
</dbReference>
<reference evidence="4" key="1">
    <citation type="journal article" date="2019" name="Int. J. Syst. Evol. Microbiol.">
        <title>The Global Catalogue of Microorganisms (GCM) 10K type strain sequencing project: providing services to taxonomists for standard genome sequencing and annotation.</title>
        <authorList>
            <consortium name="The Broad Institute Genomics Platform"/>
            <consortium name="The Broad Institute Genome Sequencing Center for Infectious Disease"/>
            <person name="Wu L."/>
            <person name="Ma J."/>
        </authorList>
    </citation>
    <scope>NUCLEOTIDE SEQUENCE [LARGE SCALE GENOMIC DNA]</scope>
    <source>
        <strain evidence="4">JCM 3369</strain>
    </source>
</reference>
<dbReference type="PANTHER" id="PTHR33744">
    <property type="entry name" value="CARBOHYDRATE DIACID REGULATOR"/>
    <property type="match status" value="1"/>
</dbReference>
<dbReference type="RefSeq" id="WP_378044196.1">
    <property type="nucleotide sequence ID" value="NZ_JBHSXE010000001.1"/>
</dbReference>
<comment type="caution">
    <text evidence="3">The sequence shown here is derived from an EMBL/GenBank/DDBJ whole genome shotgun (WGS) entry which is preliminary data.</text>
</comment>
<proteinExistence type="predicted"/>
<accession>A0ABW2D2N4</accession>